<evidence type="ECO:0000256" key="5">
    <source>
        <dbReference type="ARBA" id="ARBA00023285"/>
    </source>
</evidence>
<dbReference type="CDD" id="cd03894">
    <property type="entry name" value="M20_ArgE"/>
    <property type="match status" value="1"/>
</dbReference>
<dbReference type="SUPFAM" id="SSF55031">
    <property type="entry name" value="Bacterial exopeptidase dimerisation domain"/>
    <property type="match status" value="1"/>
</dbReference>
<keyword evidence="5" id="KW-0170">Cobalt</keyword>
<comment type="cofactor">
    <cofactor evidence="1">
        <name>Zn(2+)</name>
        <dbReference type="ChEBI" id="CHEBI:29105"/>
    </cofactor>
</comment>
<evidence type="ECO:0000256" key="1">
    <source>
        <dbReference type="ARBA" id="ARBA00001947"/>
    </source>
</evidence>
<dbReference type="GO" id="GO:0008777">
    <property type="term" value="F:acetylornithine deacetylase activity"/>
    <property type="evidence" value="ECO:0007669"/>
    <property type="project" value="UniProtKB-EC"/>
</dbReference>
<dbReference type="InterPro" id="IPR011650">
    <property type="entry name" value="Peptidase_M20_dimer"/>
</dbReference>
<dbReference type="EC" id="3.5.1.16" evidence="7"/>
<organism evidence="7 8">
    <name type="scientific">Polystyrenella longa</name>
    <dbReference type="NCBI Taxonomy" id="2528007"/>
    <lineage>
        <taxon>Bacteria</taxon>
        <taxon>Pseudomonadati</taxon>
        <taxon>Planctomycetota</taxon>
        <taxon>Planctomycetia</taxon>
        <taxon>Planctomycetales</taxon>
        <taxon>Planctomycetaceae</taxon>
        <taxon>Polystyrenella</taxon>
    </lineage>
</organism>
<dbReference type="PANTHER" id="PTHR43808:SF31">
    <property type="entry name" value="N-ACETYL-L-CITRULLINE DEACETYLASE"/>
    <property type="match status" value="1"/>
</dbReference>
<keyword evidence="8" id="KW-1185">Reference proteome</keyword>
<dbReference type="Pfam" id="PF01546">
    <property type="entry name" value="Peptidase_M20"/>
    <property type="match status" value="1"/>
</dbReference>
<evidence type="ECO:0000313" key="7">
    <source>
        <dbReference type="EMBL" id="QDU81821.1"/>
    </source>
</evidence>
<dbReference type="PANTHER" id="PTHR43808">
    <property type="entry name" value="ACETYLORNITHINE DEACETYLASE"/>
    <property type="match status" value="1"/>
</dbReference>
<accession>A0A518CRG3</accession>
<dbReference type="InterPro" id="IPR002933">
    <property type="entry name" value="Peptidase_M20"/>
</dbReference>
<keyword evidence="3 7" id="KW-0378">Hydrolase</keyword>
<dbReference type="InterPro" id="IPR036264">
    <property type="entry name" value="Bact_exopeptidase_dim_dom"/>
</dbReference>
<keyword evidence="4" id="KW-0862">Zinc</keyword>
<dbReference type="OrthoDB" id="9792335at2"/>
<evidence type="ECO:0000256" key="4">
    <source>
        <dbReference type="ARBA" id="ARBA00022833"/>
    </source>
</evidence>
<dbReference type="GO" id="GO:0046872">
    <property type="term" value="F:metal ion binding"/>
    <property type="evidence" value="ECO:0007669"/>
    <property type="project" value="UniProtKB-KW"/>
</dbReference>
<feature type="domain" description="Peptidase M20 dimerisation" evidence="6">
    <location>
        <begin position="176"/>
        <end position="286"/>
    </location>
</feature>
<keyword evidence="2" id="KW-0479">Metal-binding</keyword>
<proteinExistence type="predicted"/>
<evidence type="ECO:0000256" key="2">
    <source>
        <dbReference type="ARBA" id="ARBA00022723"/>
    </source>
</evidence>
<dbReference type="Gene3D" id="3.40.630.10">
    <property type="entry name" value="Zn peptidases"/>
    <property type="match status" value="1"/>
</dbReference>
<reference evidence="7 8" key="1">
    <citation type="submission" date="2019-02" db="EMBL/GenBank/DDBJ databases">
        <title>Deep-cultivation of Planctomycetes and their phenomic and genomic characterization uncovers novel biology.</title>
        <authorList>
            <person name="Wiegand S."/>
            <person name="Jogler M."/>
            <person name="Boedeker C."/>
            <person name="Pinto D."/>
            <person name="Vollmers J."/>
            <person name="Rivas-Marin E."/>
            <person name="Kohn T."/>
            <person name="Peeters S.H."/>
            <person name="Heuer A."/>
            <person name="Rast P."/>
            <person name="Oberbeckmann S."/>
            <person name="Bunk B."/>
            <person name="Jeske O."/>
            <person name="Meyerdierks A."/>
            <person name="Storesund J.E."/>
            <person name="Kallscheuer N."/>
            <person name="Luecker S."/>
            <person name="Lage O.M."/>
            <person name="Pohl T."/>
            <person name="Merkel B.J."/>
            <person name="Hornburger P."/>
            <person name="Mueller R.-W."/>
            <person name="Bruemmer F."/>
            <person name="Labrenz M."/>
            <person name="Spormann A.M."/>
            <person name="Op den Camp H."/>
            <person name="Overmann J."/>
            <person name="Amann R."/>
            <person name="Jetten M.S.M."/>
            <person name="Mascher T."/>
            <person name="Medema M.H."/>
            <person name="Devos D.P."/>
            <person name="Kaster A.-K."/>
            <person name="Ovreas L."/>
            <person name="Rohde M."/>
            <person name="Galperin M.Y."/>
            <person name="Jogler C."/>
        </authorList>
    </citation>
    <scope>NUCLEOTIDE SEQUENCE [LARGE SCALE GENOMIC DNA]</scope>
    <source>
        <strain evidence="7 8">Pla110</strain>
    </source>
</reference>
<dbReference type="SUPFAM" id="SSF53187">
    <property type="entry name" value="Zn-dependent exopeptidases"/>
    <property type="match status" value="1"/>
</dbReference>
<dbReference type="AlphaFoldDB" id="A0A518CRG3"/>
<protein>
    <submittedName>
        <fullName evidence="7">Acetylornithine deacetylase</fullName>
        <ecNumber evidence="7">3.5.1.16</ecNumber>
    </submittedName>
</protein>
<sequence>MDSLELTQKLITFESTSRSSNVAVTDFVSEQLEQIGFVTERINYDDLFGVPKSCVVAKKGEGFGGLGFFAHNDVVPADPWYVDFPGPFEPTILDGKLYGRGSCDMKGSLACMLSAAATVEAAELKQPVYITCTADEEVGYIGAKNVAAQSHLYREMVEHGTKGIIGEPTMLEVIHAHKGTFGFRAISRGVAAHSSTNKGVNANLKMIPFLSEMKCIHDETLEDPRWQNDEFSPPTISWNIGINDKTLACNITPPQSICTVYFRPMPGMDGMELIERVRQLAEVHDLEFHADAINSSFYVEPQSDFIQQMLKLAGKSESHTVSYGTDGAAFHELTEKVVFGPGDIMKAHTHDEWITLEQLELGHAMFSKLIDHWCLQAN</sequence>
<dbReference type="InterPro" id="IPR001261">
    <property type="entry name" value="ArgE/DapE_CS"/>
</dbReference>
<dbReference type="RefSeq" id="WP_144997488.1">
    <property type="nucleotide sequence ID" value="NZ_CP036281.1"/>
</dbReference>
<dbReference type="Gene3D" id="3.30.70.360">
    <property type="match status" value="1"/>
</dbReference>
<evidence type="ECO:0000259" key="6">
    <source>
        <dbReference type="Pfam" id="PF07687"/>
    </source>
</evidence>
<dbReference type="Pfam" id="PF07687">
    <property type="entry name" value="M20_dimer"/>
    <property type="match status" value="1"/>
</dbReference>
<dbReference type="PROSITE" id="PS00758">
    <property type="entry name" value="ARGE_DAPE_CPG2_1"/>
    <property type="match status" value="1"/>
</dbReference>
<dbReference type="KEGG" id="plon:Pla110_35720"/>
<evidence type="ECO:0000313" key="8">
    <source>
        <dbReference type="Proteomes" id="UP000317178"/>
    </source>
</evidence>
<gene>
    <name evidence="7" type="primary">argE_2</name>
    <name evidence="7" type="ORF">Pla110_35720</name>
</gene>
<dbReference type="Proteomes" id="UP000317178">
    <property type="component" value="Chromosome"/>
</dbReference>
<dbReference type="InterPro" id="IPR050072">
    <property type="entry name" value="Peptidase_M20A"/>
</dbReference>
<evidence type="ECO:0000256" key="3">
    <source>
        <dbReference type="ARBA" id="ARBA00022801"/>
    </source>
</evidence>
<name>A0A518CRG3_9PLAN</name>
<dbReference type="GO" id="GO:0006526">
    <property type="term" value="P:L-arginine biosynthetic process"/>
    <property type="evidence" value="ECO:0007669"/>
    <property type="project" value="TreeGrafter"/>
</dbReference>
<dbReference type="EMBL" id="CP036281">
    <property type="protein sequence ID" value="QDU81821.1"/>
    <property type="molecule type" value="Genomic_DNA"/>
</dbReference>